<sequence length="232" mass="26018">METDGKQRLHQLQLQLQPQLQLQESCQTLEHWRCTAQYPGWQGRAAGDDGRRERSRTSSLLAFLTASIRLLLRIRILFVYRRELVPTGTPSTINTTVEDDERRACRLMILPPVLGSRHSTFDPGFHQLPSEAPSLSVVSNSTDPLRVDIMLALSVFPLSPITPRLIVLFGLALNGYPAASTALAYKLRQLRLVACDLALLLMRFFGRSTFRTDALHIQPRASGASNMGPYHI</sequence>
<evidence type="ECO:0000313" key="2">
    <source>
        <dbReference type="Proteomes" id="UP000652219"/>
    </source>
</evidence>
<accession>A0A8H6IYL8</accession>
<proteinExistence type="predicted"/>
<name>A0A8H6IYL8_9PEZI</name>
<dbReference type="EMBL" id="WIGN01000256">
    <property type="protein sequence ID" value="KAF6802875.1"/>
    <property type="molecule type" value="Genomic_DNA"/>
</dbReference>
<protein>
    <submittedName>
        <fullName evidence="1">Uncharacterized protein</fullName>
    </submittedName>
</protein>
<dbReference type="AlphaFoldDB" id="A0A8H6IYL8"/>
<gene>
    <name evidence="1" type="ORF">CSOJ01_11299</name>
</gene>
<organism evidence="1 2">
    <name type="scientific">Colletotrichum sojae</name>
    <dbReference type="NCBI Taxonomy" id="2175907"/>
    <lineage>
        <taxon>Eukaryota</taxon>
        <taxon>Fungi</taxon>
        <taxon>Dikarya</taxon>
        <taxon>Ascomycota</taxon>
        <taxon>Pezizomycotina</taxon>
        <taxon>Sordariomycetes</taxon>
        <taxon>Hypocreomycetidae</taxon>
        <taxon>Glomerellales</taxon>
        <taxon>Glomerellaceae</taxon>
        <taxon>Colletotrichum</taxon>
        <taxon>Colletotrichum orchidearum species complex</taxon>
    </lineage>
</organism>
<reference evidence="1 2" key="1">
    <citation type="journal article" date="2020" name="Phytopathology">
        <title>Genome Sequence Resources of Colletotrichum truncatum, C. plurivorum, C. musicola, and C. sojae: Four Species Pathogenic to Soybean (Glycine max).</title>
        <authorList>
            <person name="Rogerio F."/>
            <person name="Boufleur T.R."/>
            <person name="Ciampi-Guillardi M."/>
            <person name="Sukno S.A."/>
            <person name="Thon M.R."/>
            <person name="Massola Junior N.S."/>
            <person name="Baroncelli R."/>
        </authorList>
    </citation>
    <scope>NUCLEOTIDE SEQUENCE [LARGE SCALE GENOMIC DNA]</scope>
    <source>
        <strain evidence="1 2">LFN0009</strain>
    </source>
</reference>
<comment type="caution">
    <text evidence="1">The sequence shown here is derived from an EMBL/GenBank/DDBJ whole genome shotgun (WGS) entry which is preliminary data.</text>
</comment>
<keyword evidence="2" id="KW-1185">Reference proteome</keyword>
<evidence type="ECO:0000313" key="1">
    <source>
        <dbReference type="EMBL" id="KAF6802875.1"/>
    </source>
</evidence>
<dbReference type="Proteomes" id="UP000652219">
    <property type="component" value="Unassembled WGS sequence"/>
</dbReference>